<organism evidence="4">
    <name type="scientific">Caenorhabditis brenneri</name>
    <name type="common">Nematode worm</name>
    <dbReference type="NCBI Taxonomy" id="135651"/>
    <lineage>
        <taxon>Eukaryota</taxon>
        <taxon>Metazoa</taxon>
        <taxon>Ecdysozoa</taxon>
        <taxon>Nematoda</taxon>
        <taxon>Chromadorea</taxon>
        <taxon>Rhabditida</taxon>
        <taxon>Rhabditina</taxon>
        <taxon>Rhabditomorpha</taxon>
        <taxon>Rhabditoidea</taxon>
        <taxon>Rhabditidae</taxon>
        <taxon>Peloderinae</taxon>
        <taxon>Caenorhabditis</taxon>
    </lineage>
</organism>
<keyword evidence="4" id="KW-1185">Reference proteome</keyword>
<dbReference type="InParanoid" id="G0M9X6"/>
<dbReference type="eggNOG" id="ENOG502RT9H">
    <property type="taxonomic scope" value="Eukaryota"/>
</dbReference>
<accession>G0M9X6</accession>
<dbReference type="FunCoup" id="G0M9X6">
    <property type="interactions" value="3"/>
</dbReference>
<proteinExistence type="predicted"/>
<evidence type="ECO:0000313" key="3">
    <source>
        <dbReference type="EMBL" id="EGT30847.1"/>
    </source>
</evidence>
<evidence type="ECO:0000256" key="1">
    <source>
        <dbReference type="SAM" id="SignalP"/>
    </source>
</evidence>
<dbReference type="PANTHER" id="PTHR31897">
    <property type="entry name" value="PROTEIN CBG17011-RELATED"/>
    <property type="match status" value="1"/>
</dbReference>
<gene>
    <name evidence="3" type="ORF">CAEBREN_23041</name>
</gene>
<evidence type="ECO:0000259" key="2">
    <source>
        <dbReference type="Pfam" id="PF01579"/>
    </source>
</evidence>
<dbReference type="OrthoDB" id="5870717at2759"/>
<dbReference type="OMA" id="IANERRC"/>
<feature type="domain" description="T20D4.11-like" evidence="2">
    <location>
        <begin position="22"/>
        <end position="178"/>
    </location>
</feature>
<protein>
    <recommendedName>
        <fullName evidence="2">T20D4.11-like domain-containing protein</fullName>
    </recommendedName>
</protein>
<dbReference type="PANTHER" id="PTHR31897:SF2">
    <property type="entry name" value="DUF19 DOMAIN-CONTAINING PROTEIN"/>
    <property type="match status" value="1"/>
</dbReference>
<dbReference type="Proteomes" id="UP000008068">
    <property type="component" value="Unassembled WGS sequence"/>
</dbReference>
<name>G0M9X6_CAEBE</name>
<feature type="signal peptide" evidence="1">
    <location>
        <begin position="1"/>
        <end position="17"/>
    </location>
</feature>
<dbReference type="Pfam" id="PF01579">
    <property type="entry name" value="DUF19"/>
    <property type="match status" value="1"/>
</dbReference>
<sequence length="331" mass="37831">MTKWAVFLIFISTPIFAVLQDCSPEESAILQGKCSLHVNELMIFTDDKEVSLEVAKNISKVCQSITKCYEDIQCADAQRNKEMYEQKCQRLDYKNYLLKDCMTKVYDIINDKLVNCTEQFDYSSNNLTTKREAFTSGKSCFMSLVDTNCSSKSIAHFHSNYDSFLNILTVPPANNEKCNLVHDELTAAPCIPLQTTFMAEEMSLVTIMLKRDFSVVKRLRRVCEQLQECTVASCFFSAMNFTIRNEDTCTNIDTIQRKTDFAECHLTTILKANLTNYDCIPSNATMPSFVKRTTKPNFYDDKECAKKVMVGECGQNVTIGFDENWSRQVEL</sequence>
<dbReference type="InterPro" id="IPR002542">
    <property type="entry name" value="T20D4.11-like_dom"/>
</dbReference>
<dbReference type="AlphaFoldDB" id="G0M9X6"/>
<dbReference type="HOGENOM" id="CLU_058511_0_0_1"/>
<dbReference type="EMBL" id="GL379787">
    <property type="protein sequence ID" value="EGT30847.1"/>
    <property type="molecule type" value="Genomic_DNA"/>
</dbReference>
<reference evidence="4" key="1">
    <citation type="submission" date="2011-07" db="EMBL/GenBank/DDBJ databases">
        <authorList>
            <consortium name="Caenorhabditis brenneri Sequencing and Analysis Consortium"/>
            <person name="Wilson R.K."/>
        </authorList>
    </citation>
    <scope>NUCLEOTIDE SEQUENCE [LARGE SCALE GENOMIC DNA]</scope>
    <source>
        <strain evidence="4">PB2801</strain>
    </source>
</reference>
<keyword evidence="1" id="KW-0732">Signal</keyword>
<feature type="chain" id="PRO_5003403604" description="T20D4.11-like domain-containing protein" evidence="1">
    <location>
        <begin position="18"/>
        <end position="331"/>
    </location>
</feature>
<evidence type="ECO:0000313" key="4">
    <source>
        <dbReference type="Proteomes" id="UP000008068"/>
    </source>
</evidence>